<keyword evidence="1" id="KW-1133">Transmembrane helix</keyword>
<feature type="transmembrane region" description="Helical" evidence="1">
    <location>
        <begin position="31"/>
        <end position="50"/>
    </location>
</feature>
<reference evidence="3" key="1">
    <citation type="submission" date="2016-03" db="EMBL/GenBank/DDBJ databases">
        <authorList>
            <person name="Lee Y.-S."/>
            <person name="Choi Y.-L."/>
        </authorList>
    </citation>
    <scope>NUCLEOTIDE SEQUENCE [LARGE SCALE GENOMIC DNA]</scope>
    <source>
        <strain evidence="3">DAU221</strain>
    </source>
</reference>
<protein>
    <submittedName>
        <fullName evidence="2">Uncharacterized protein</fullName>
    </submittedName>
</protein>
<name>A0A143HPE4_MICTH</name>
<dbReference type="EMBL" id="CP014864">
    <property type="protein sequence ID" value="AMX03371.1"/>
    <property type="molecule type" value="Genomic_DNA"/>
</dbReference>
<keyword evidence="1" id="KW-0472">Membrane</keyword>
<evidence type="ECO:0000256" key="1">
    <source>
        <dbReference type="SAM" id="Phobius"/>
    </source>
</evidence>
<dbReference type="AlphaFoldDB" id="A0A143HPE4"/>
<organism evidence="2 3">
    <name type="scientific">Microbulbifer thermotolerans</name>
    <dbReference type="NCBI Taxonomy" id="252514"/>
    <lineage>
        <taxon>Bacteria</taxon>
        <taxon>Pseudomonadati</taxon>
        <taxon>Pseudomonadota</taxon>
        <taxon>Gammaproteobacteria</taxon>
        <taxon>Cellvibrionales</taxon>
        <taxon>Microbulbiferaceae</taxon>
        <taxon>Microbulbifer</taxon>
    </lineage>
</organism>
<evidence type="ECO:0000313" key="2">
    <source>
        <dbReference type="EMBL" id="AMX03371.1"/>
    </source>
</evidence>
<dbReference type="Proteomes" id="UP000076077">
    <property type="component" value="Chromosome"/>
</dbReference>
<accession>A0A143HPE4</accession>
<keyword evidence="1" id="KW-0812">Transmembrane</keyword>
<proteinExistence type="predicted"/>
<sequence>MRLLFALIYIGLGMWIYFLVGGEYLHPFISIGVWFALMFSSVIVFNEGILKKLKGQSEDEYLDEMLKKNLAKKEHYRARKAITFEDLSTGCLCHIIEIGVDSSICLYGQYLYDYVEIADDPELNQQRKFPTSQFALIRKNKNHEILRIDIGDEVIEEVNVENPKIDRLYELGIKLDDGELIKKIPFSRILEAVA</sequence>
<feature type="transmembrane region" description="Helical" evidence="1">
    <location>
        <begin position="7"/>
        <end position="25"/>
    </location>
</feature>
<keyword evidence="3" id="KW-1185">Reference proteome</keyword>
<dbReference type="KEGG" id="mthd:A3224_12965"/>
<gene>
    <name evidence="2" type="ORF">A3224_12965</name>
</gene>
<evidence type="ECO:0000313" key="3">
    <source>
        <dbReference type="Proteomes" id="UP000076077"/>
    </source>
</evidence>